<feature type="chain" id="PRO_5042852281" evidence="1">
    <location>
        <begin position="23"/>
        <end position="53"/>
    </location>
</feature>
<comment type="caution">
    <text evidence="2">The sequence shown here is derived from an EMBL/GenBank/DDBJ whole genome shotgun (WGS) entry which is preliminary data.</text>
</comment>
<dbReference type="EMBL" id="WIXE01022310">
    <property type="protein sequence ID" value="KAK5967596.1"/>
    <property type="molecule type" value="Genomic_DNA"/>
</dbReference>
<dbReference type="PROSITE" id="PS51257">
    <property type="entry name" value="PROKAR_LIPOPROTEIN"/>
    <property type="match status" value="1"/>
</dbReference>
<accession>A0AAN8ET47</accession>
<evidence type="ECO:0000313" key="2">
    <source>
        <dbReference type="EMBL" id="KAK5967596.1"/>
    </source>
</evidence>
<dbReference type="AlphaFoldDB" id="A0AAN8ET47"/>
<gene>
    <name evidence="2" type="ORF">GCK32_020941</name>
</gene>
<evidence type="ECO:0000256" key="1">
    <source>
        <dbReference type="SAM" id="SignalP"/>
    </source>
</evidence>
<feature type="signal peptide" evidence="1">
    <location>
        <begin position="1"/>
        <end position="22"/>
    </location>
</feature>
<protein>
    <submittedName>
        <fullName evidence="2">Uncharacterized protein</fullName>
    </submittedName>
</protein>
<dbReference type="Proteomes" id="UP001331761">
    <property type="component" value="Unassembled WGS sequence"/>
</dbReference>
<evidence type="ECO:0000313" key="3">
    <source>
        <dbReference type="Proteomes" id="UP001331761"/>
    </source>
</evidence>
<name>A0AAN8ET47_TRICO</name>
<reference evidence="2 3" key="1">
    <citation type="submission" date="2019-10" db="EMBL/GenBank/DDBJ databases">
        <title>Assembly and Annotation for the nematode Trichostrongylus colubriformis.</title>
        <authorList>
            <person name="Martin J."/>
        </authorList>
    </citation>
    <scope>NUCLEOTIDE SEQUENCE [LARGE SCALE GENOMIC DNA]</scope>
    <source>
        <strain evidence="2">G859</strain>
        <tissue evidence="2">Whole worm</tissue>
    </source>
</reference>
<proteinExistence type="predicted"/>
<organism evidence="2 3">
    <name type="scientific">Trichostrongylus colubriformis</name>
    <name type="common">Black scour worm</name>
    <dbReference type="NCBI Taxonomy" id="6319"/>
    <lineage>
        <taxon>Eukaryota</taxon>
        <taxon>Metazoa</taxon>
        <taxon>Ecdysozoa</taxon>
        <taxon>Nematoda</taxon>
        <taxon>Chromadorea</taxon>
        <taxon>Rhabditida</taxon>
        <taxon>Rhabditina</taxon>
        <taxon>Rhabditomorpha</taxon>
        <taxon>Strongyloidea</taxon>
        <taxon>Trichostrongylidae</taxon>
        <taxon>Trichostrongylus</taxon>
    </lineage>
</organism>
<keyword evidence="1" id="KW-0732">Signal</keyword>
<keyword evidence="3" id="KW-1185">Reference proteome</keyword>
<sequence length="53" mass="6045">MASKTLFITLLILLALVAEFYAQYACTWYGCYPMWFGKREANPEQLVQSPPAV</sequence>